<evidence type="ECO:0000256" key="6">
    <source>
        <dbReference type="ARBA" id="ARBA00037589"/>
    </source>
</evidence>
<protein>
    <recommendedName>
        <fullName evidence="7 9">Uroporphyrinogen-III synthase</fullName>
        <ecNumber evidence="3 9">4.2.1.75</ecNumber>
    </recommendedName>
</protein>
<dbReference type="Proteomes" id="UP001170310">
    <property type="component" value="Unassembled WGS sequence"/>
</dbReference>
<dbReference type="CDD" id="cd06578">
    <property type="entry name" value="HemD"/>
    <property type="match status" value="1"/>
</dbReference>
<dbReference type="RefSeq" id="WP_046466782.1">
    <property type="nucleotide sequence ID" value="NZ_JAUOQO010000003.1"/>
</dbReference>
<evidence type="ECO:0000313" key="12">
    <source>
        <dbReference type="Proteomes" id="UP001170310"/>
    </source>
</evidence>
<comment type="catalytic activity">
    <reaction evidence="8 9">
        <text>hydroxymethylbilane = uroporphyrinogen III + H2O</text>
        <dbReference type="Rhea" id="RHEA:18965"/>
        <dbReference type="ChEBI" id="CHEBI:15377"/>
        <dbReference type="ChEBI" id="CHEBI:57308"/>
        <dbReference type="ChEBI" id="CHEBI:57845"/>
        <dbReference type="EC" id="4.2.1.75"/>
    </reaction>
</comment>
<dbReference type="InterPro" id="IPR003754">
    <property type="entry name" value="4pyrrol_synth_uPrphyn_synth"/>
</dbReference>
<evidence type="ECO:0000313" key="11">
    <source>
        <dbReference type="EMBL" id="MDO6573317.1"/>
    </source>
</evidence>
<evidence type="ECO:0000256" key="8">
    <source>
        <dbReference type="ARBA" id="ARBA00048617"/>
    </source>
</evidence>
<comment type="pathway">
    <text evidence="1 9">Porphyrin-containing compound metabolism; protoporphyrin-IX biosynthesis; coproporphyrinogen-III from 5-aminolevulinate: step 3/4.</text>
</comment>
<reference evidence="11" key="1">
    <citation type="submission" date="2023-07" db="EMBL/GenBank/DDBJ databases">
        <title>Genome content predicts the carbon catabolic preferences of heterotrophic bacteria.</title>
        <authorList>
            <person name="Gralka M."/>
        </authorList>
    </citation>
    <scope>NUCLEOTIDE SEQUENCE</scope>
    <source>
        <strain evidence="11">E2R20</strain>
    </source>
</reference>
<evidence type="ECO:0000256" key="7">
    <source>
        <dbReference type="ARBA" id="ARBA00040167"/>
    </source>
</evidence>
<gene>
    <name evidence="11" type="ORF">Q4528_04000</name>
</gene>
<feature type="domain" description="Tetrapyrrole biosynthesis uroporphyrinogen III synthase" evidence="10">
    <location>
        <begin position="19"/>
        <end position="214"/>
    </location>
</feature>
<dbReference type="PANTHER" id="PTHR38042">
    <property type="entry name" value="UROPORPHYRINOGEN-III SYNTHASE, CHLOROPLASTIC"/>
    <property type="match status" value="1"/>
</dbReference>
<dbReference type="EMBL" id="JAUOQO010000003">
    <property type="protein sequence ID" value="MDO6573317.1"/>
    <property type="molecule type" value="Genomic_DNA"/>
</dbReference>
<sequence>MRPVVVMTQTSKFQSDLVEIIHKPFIDIQSLYFDENLLKNNYDWLIFSSKNAVKYFLKYMNLVNYQKVAAIGKKTAEYCQSLDISVDFIPKDYSQEGFINQFSEYNQKILLPSSKQARPYLYDELSKTNDVVKIDLYEPIPNYQHINEVKSLINNQKIDALTFSSSSSVRYYFNEDPIPKFDHYFAIGKQTAETLHSFNQTVKVANKQTLASIIDKILESRDKNEI</sequence>
<dbReference type="InterPro" id="IPR036108">
    <property type="entry name" value="4pyrrol_syn_uPrphyn_synt_sf"/>
</dbReference>
<dbReference type="GO" id="GO:0006780">
    <property type="term" value="P:uroporphyrinogen III biosynthetic process"/>
    <property type="evidence" value="ECO:0007669"/>
    <property type="project" value="UniProtKB-UniRule"/>
</dbReference>
<accession>A0AAW7YT45</accession>
<evidence type="ECO:0000256" key="9">
    <source>
        <dbReference type="RuleBase" id="RU366031"/>
    </source>
</evidence>
<evidence type="ECO:0000256" key="2">
    <source>
        <dbReference type="ARBA" id="ARBA00008133"/>
    </source>
</evidence>
<evidence type="ECO:0000259" key="10">
    <source>
        <dbReference type="Pfam" id="PF02602"/>
    </source>
</evidence>
<dbReference type="InterPro" id="IPR039793">
    <property type="entry name" value="UROS/Hem4"/>
</dbReference>
<dbReference type="EC" id="4.2.1.75" evidence="3 9"/>
<evidence type="ECO:0000256" key="1">
    <source>
        <dbReference type="ARBA" id="ARBA00004772"/>
    </source>
</evidence>
<evidence type="ECO:0000256" key="5">
    <source>
        <dbReference type="ARBA" id="ARBA00023244"/>
    </source>
</evidence>
<comment type="caution">
    <text evidence="11">The sequence shown here is derived from an EMBL/GenBank/DDBJ whole genome shotgun (WGS) entry which is preliminary data.</text>
</comment>
<dbReference type="AlphaFoldDB" id="A0AAW7YT45"/>
<dbReference type="GO" id="GO:0006782">
    <property type="term" value="P:protoporphyrinogen IX biosynthetic process"/>
    <property type="evidence" value="ECO:0007669"/>
    <property type="project" value="UniProtKB-UniRule"/>
</dbReference>
<comment type="function">
    <text evidence="6 9">Catalyzes cyclization of the linear tetrapyrrole, hydroxymethylbilane, to the macrocyclic uroporphyrinogen III.</text>
</comment>
<evidence type="ECO:0000256" key="3">
    <source>
        <dbReference type="ARBA" id="ARBA00013109"/>
    </source>
</evidence>
<organism evidence="11 12">
    <name type="scientific">Staphylococcus pasteuri_A</name>
    <dbReference type="NCBI Taxonomy" id="3062664"/>
    <lineage>
        <taxon>Bacteria</taxon>
        <taxon>Bacillati</taxon>
        <taxon>Bacillota</taxon>
        <taxon>Bacilli</taxon>
        <taxon>Bacillales</taxon>
        <taxon>Staphylococcaceae</taxon>
        <taxon>Staphylococcus</taxon>
    </lineage>
</organism>
<proteinExistence type="inferred from homology"/>
<evidence type="ECO:0000256" key="4">
    <source>
        <dbReference type="ARBA" id="ARBA00023239"/>
    </source>
</evidence>
<keyword evidence="12" id="KW-1185">Reference proteome</keyword>
<dbReference type="Pfam" id="PF02602">
    <property type="entry name" value="HEM4"/>
    <property type="match status" value="1"/>
</dbReference>
<name>A0AAW7YT45_9STAP</name>
<comment type="similarity">
    <text evidence="2 9">Belongs to the uroporphyrinogen-III synthase family.</text>
</comment>
<dbReference type="GO" id="GO:0004852">
    <property type="term" value="F:uroporphyrinogen-III synthase activity"/>
    <property type="evidence" value="ECO:0007669"/>
    <property type="project" value="UniProtKB-UniRule"/>
</dbReference>
<dbReference type="Gene3D" id="3.40.50.10090">
    <property type="match status" value="2"/>
</dbReference>
<keyword evidence="4 9" id="KW-0456">Lyase</keyword>
<dbReference type="SUPFAM" id="SSF69618">
    <property type="entry name" value="HemD-like"/>
    <property type="match status" value="1"/>
</dbReference>
<dbReference type="PANTHER" id="PTHR38042:SF1">
    <property type="entry name" value="UROPORPHYRINOGEN-III SYNTHASE, CHLOROPLASTIC"/>
    <property type="match status" value="1"/>
</dbReference>
<keyword evidence="5 9" id="KW-0627">Porphyrin biosynthesis</keyword>